<sequence>MSSVANWAYTAPCTFWKRLGNDEYGKPLGYEAPRTILCDYQGGLSSKISGVGAELVVKNTFWTEFADASIGDYILIGESSNLNPIAAGADEIKHTVRYADTFERTADDYALITGV</sequence>
<dbReference type="AlphaFoldDB" id="A0A077NHM0"/>
<dbReference type="RefSeq" id="WP_038224363.1">
    <property type="nucleotide sequence ID" value="NZ_CAWLWD010000189.1"/>
</dbReference>
<accession>A0A077NHM0</accession>
<proteinExistence type="predicted"/>
<gene>
    <name evidence="1" type="ORF">XBFM1_2230018</name>
</gene>
<protein>
    <submittedName>
        <fullName evidence="1">Uncharacterized protein</fullName>
    </submittedName>
</protein>
<comment type="caution">
    <text evidence="1">The sequence shown here is derived from an EMBL/GenBank/DDBJ whole genome shotgun (WGS) entry which is preliminary data.</text>
</comment>
<dbReference type="HOGENOM" id="CLU_167444_0_0_6"/>
<dbReference type="EMBL" id="CBSV010000139">
    <property type="protein sequence ID" value="CDH01602.1"/>
    <property type="molecule type" value="Genomic_DNA"/>
</dbReference>
<dbReference type="Proteomes" id="UP000028487">
    <property type="component" value="Unassembled WGS sequence"/>
</dbReference>
<organism evidence="1">
    <name type="scientific">Xenorhabdus bovienii str. feltiae Moldova</name>
    <dbReference type="NCBI Taxonomy" id="1398200"/>
    <lineage>
        <taxon>Bacteria</taxon>
        <taxon>Pseudomonadati</taxon>
        <taxon>Pseudomonadota</taxon>
        <taxon>Gammaproteobacteria</taxon>
        <taxon>Enterobacterales</taxon>
        <taxon>Morganellaceae</taxon>
        <taxon>Xenorhabdus</taxon>
    </lineage>
</organism>
<name>A0A077NHM0_XENBV</name>
<reference evidence="1" key="1">
    <citation type="submission" date="2013-07" db="EMBL/GenBank/DDBJ databases">
        <title>Sub-species coevolution in mutualistic symbiosis.</title>
        <authorList>
            <person name="Murfin K."/>
            <person name="Klassen J."/>
            <person name="Lee M."/>
            <person name="Forst S."/>
            <person name="Stock P."/>
            <person name="Goodrich-Blair H."/>
        </authorList>
    </citation>
    <scope>NUCLEOTIDE SEQUENCE [LARGE SCALE GENOMIC DNA]</scope>
    <source>
        <strain evidence="1">Feltiae Moldova</strain>
    </source>
</reference>
<evidence type="ECO:0000313" key="1">
    <source>
        <dbReference type="EMBL" id="CDH01602.1"/>
    </source>
</evidence>